<name>A0A835Q4H4_VANPL</name>
<dbReference type="PANTHER" id="PTHR33384">
    <property type="entry name" value="EXPRESSED PROTEIN"/>
    <property type="match status" value="1"/>
</dbReference>
<dbReference type="PANTHER" id="PTHR33384:SF27">
    <property type="entry name" value="OS05G0102500 PROTEIN"/>
    <property type="match status" value="1"/>
</dbReference>
<proteinExistence type="predicted"/>
<feature type="region of interest" description="Disordered" evidence="1">
    <location>
        <begin position="20"/>
        <end position="41"/>
    </location>
</feature>
<dbReference type="OrthoDB" id="1706662at2759"/>
<sequence>MRDPCRVPINGRRVDGVGRREASAADLGRRGREERCERGGKEKGDRAIETASCSISRSLEKLPLKRCLVIHCAVNLSLLAVWNHSLSETLAMFLHGISLISLCSDNTARFSSMGQLISSKQKEDSSFQILDIIRNNDDLVGDLDGHSQVSSFCGSPPVRSHNPVVHDAYFTRHAQSFVSCVNNPCVTTKSSDTVDRGALCGSPKVRIEGVSC</sequence>
<dbReference type="Proteomes" id="UP000636800">
    <property type="component" value="Chromosome 10"/>
</dbReference>
<protein>
    <submittedName>
        <fullName evidence="2">Uncharacterized protein</fullName>
    </submittedName>
</protein>
<evidence type="ECO:0000313" key="2">
    <source>
        <dbReference type="EMBL" id="KAG0464055.1"/>
    </source>
</evidence>
<dbReference type="EMBL" id="JADCNL010000010">
    <property type="protein sequence ID" value="KAG0464055.1"/>
    <property type="molecule type" value="Genomic_DNA"/>
</dbReference>
<dbReference type="AlphaFoldDB" id="A0A835Q4H4"/>
<evidence type="ECO:0000313" key="3">
    <source>
        <dbReference type="Proteomes" id="UP000636800"/>
    </source>
</evidence>
<organism evidence="2 3">
    <name type="scientific">Vanilla planifolia</name>
    <name type="common">Vanilla</name>
    <dbReference type="NCBI Taxonomy" id="51239"/>
    <lineage>
        <taxon>Eukaryota</taxon>
        <taxon>Viridiplantae</taxon>
        <taxon>Streptophyta</taxon>
        <taxon>Embryophyta</taxon>
        <taxon>Tracheophyta</taxon>
        <taxon>Spermatophyta</taxon>
        <taxon>Magnoliopsida</taxon>
        <taxon>Liliopsida</taxon>
        <taxon>Asparagales</taxon>
        <taxon>Orchidaceae</taxon>
        <taxon>Vanilloideae</taxon>
        <taxon>Vanilleae</taxon>
        <taxon>Vanilla</taxon>
    </lineage>
</organism>
<reference evidence="2 3" key="1">
    <citation type="journal article" date="2020" name="Nat. Food">
        <title>A phased Vanilla planifolia genome enables genetic improvement of flavour and production.</title>
        <authorList>
            <person name="Hasing T."/>
            <person name="Tang H."/>
            <person name="Brym M."/>
            <person name="Khazi F."/>
            <person name="Huang T."/>
            <person name="Chambers A.H."/>
        </authorList>
    </citation>
    <scope>NUCLEOTIDE SEQUENCE [LARGE SCALE GENOMIC DNA]</scope>
    <source>
        <tissue evidence="2">Leaf</tissue>
    </source>
</reference>
<gene>
    <name evidence="2" type="ORF">HPP92_020124</name>
</gene>
<comment type="caution">
    <text evidence="2">The sequence shown here is derived from an EMBL/GenBank/DDBJ whole genome shotgun (WGS) entry which is preliminary data.</text>
</comment>
<keyword evidence="3" id="KW-1185">Reference proteome</keyword>
<accession>A0A835Q4H4</accession>
<evidence type="ECO:0000256" key="1">
    <source>
        <dbReference type="SAM" id="MobiDB-lite"/>
    </source>
</evidence>